<dbReference type="RefSeq" id="WP_239123202.1">
    <property type="nucleotide sequence ID" value="NZ_BONY01000001.1"/>
</dbReference>
<feature type="domain" description="LUD" evidence="2">
    <location>
        <begin position="102"/>
        <end position="202"/>
    </location>
</feature>
<evidence type="ECO:0000259" key="2">
    <source>
        <dbReference type="Pfam" id="PF02589"/>
    </source>
</evidence>
<keyword evidence="4" id="KW-1185">Reference proteome</keyword>
<evidence type="ECO:0000313" key="4">
    <source>
        <dbReference type="Proteomes" id="UP000612899"/>
    </source>
</evidence>
<feature type="compositionally biased region" description="Basic and acidic residues" evidence="1">
    <location>
        <begin position="23"/>
        <end position="33"/>
    </location>
</feature>
<organism evidence="3 4">
    <name type="scientific">Rhizocola hellebori</name>
    <dbReference type="NCBI Taxonomy" id="1392758"/>
    <lineage>
        <taxon>Bacteria</taxon>
        <taxon>Bacillati</taxon>
        <taxon>Actinomycetota</taxon>
        <taxon>Actinomycetes</taxon>
        <taxon>Micromonosporales</taxon>
        <taxon>Micromonosporaceae</taxon>
        <taxon>Rhizocola</taxon>
    </lineage>
</organism>
<gene>
    <name evidence="3" type="ORF">Rhe02_03590</name>
</gene>
<protein>
    <recommendedName>
        <fullName evidence="2">LUD domain-containing protein</fullName>
    </recommendedName>
</protein>
<dbReference type="PANTHER" id="PTHR43682:SF1">
    <property type="entry name" value="LACTATE UTILIZATION PROTEIN C"/>
    <property type="match status" value="1"/>
</dbReference>
<sequence>MTARDEVLARIRYALSAPADPVDPPRDYRRTGEHAPGAPQLLQLLTERLTDYKATVHSATPQTLGSVLATALHGTHRVVVPPGLPEEWMPASAVVDDGDLSYADLDTVDAVLTACVAAAADTGTIVLDAAADQGRRAITLIPDRHVCVVRAAQVVQSVPELLTRADPRRPLTFISGPSATSDIELQRVEGVHGPRNLIVVILND</sequence>
<dbReference type="Pfam" id="PF02589">
    <property type="entry name" value="LUD_dom"/>
    <property type="match status" value="1"/>
</dbReference>
<dbReference type="InterPro" id="IPR003741">
    <property type="entry name" value="LUD_dom"/>
</dbReference>
<evidence type="ECO:0000256" key="1">
    <source>
        <dbReference type="SAM" id="MobiDB-lite"/>
    </source>
</evidence>
<dbReference type="PANTHER" id="PTHR43682">
    <property type="entry name" value="LACTATE UTILIZATION PROTEIN C"/>
    <property type="match status" value="1"/>
</dbReference>
<comment type="caution">
    <text evidence="3">The sequence shown here is derived from an EMBL/GenBank/DDBJ whole genome shotgun (WGS) entry which is preliminary data.</text>
</comment>
<name>A0A8J3VDB6_9ACTN</name>
<accession>A0A8J3VDB6</accession>
<dbReference type="Proteomes" id="UP000612899">
    <property type="component" value="Unassembled WGS sequence"/>
</dbReference>
<evidence type="ECO:0000313" key="3">
    <source>
        <dbReference type="EMBL" id="GIH02292.1"/>
    </source>
</evidence>
<dbReference type="InterPro" id="IPR037171">
    <property type="entry name" value="NagB/RpiA_transferase-like"/>
</dbReference>
<dbReference type="AlphaFoldDB" id="A0A8J3VDB6"/>
<feature type="region of interest" description="Disordered" evidence="1">
    <location>
        <begin position="18"/>
        <end position="37"/>
    </location>
</feature>
<dbReference type="InterPro" id="IPR024185">
    <property type="entry name" value="FTHF_cligase-like_sf"/>
</dbReference>
<proteinExistence type="predicted"/>
<dbReference type="EMBL" id="BONY01000001">
    <property type="protein sequence ID" value="GIH02292.1"/>
    <property type="molecule type" value="Genomic_DNA"/>
</dbReference>
<dbReference type="Gene3D" id="3.40.50.10420">
    <property type="entry name" value="NagB/RpiA/CoA transferase-like"/>
    <property type="match status" value="1"/>
</dbReference>
<dbReference type="SUPFAM" id="SSF100950">
    <property type="entry name" value="NagB/RpiA/CoA transferase-like"/>
    <property type="match status" value="1"/>
</dbReference>
<reference evidence="3" key="1">
    <citation type="submission" date="2021-01" db="EMBL/GenBank/DDBJ databases">
        <title>Whole genome shotgun sequence of Rhizocola hellebori NBRC 109834.</title>
        <authorList>
            <person name="Komaki H."/>
            <person name="Tamura T."/>
        </authorList>
    </citation>
    <scope>NUCLEOTIDE SEQUENCE</scope>
    <source>
        <strain evidence="3">NBRC 109834</strain>
    </source>
</reference>